<evidence type="ECO:0000256" key="4">
    <source>
        <dbReference type="ARBA" id="ARBA00022692"/>
    </source>
</evidence>
<keyword evidence="5 8" id="KW-1133">Transmembrane helix</keyword>
<evidence type="ECO:0000256" key="2">
    <source>
        <dbReference type="ARBA" id="ARBA00008017"/>
    </source>
</evidence>
<feature type="transmembrane region" description="Helical" evidence="8">
    <location>
        <begin position="12"/>
        <end position="38"/>
    </location>
</feature>
<feature type="transmembrane region" description="Helical" evidence="8">
    <location>
        <begin position="98"/>
        <end position="119"/>
    </location>
</feature>
<dbReference type="PANTHER" id="PTHR43634:SF2">
    <property type="entry name" value="LOW CONDUCTANCE MECHANOSENSITIVE CHANNEL YNAI"/>
    <property type="match status" value="1"/>
</dbReference>
<organism evidence="12 13">
    <name type="scientific">Candidatus Nitrospira allomarina</name>
    <dbReference type="NCBI Taxonomy" id="3020900"/>
    <lineage>
        <taxon>Bacteria</taxon>
        <taxon>Pseudomonadati</taxon>
        <taxon>Nitrospirota</taxon>
        <taxon>Nitrospiria</taxon>
        <taxon>Nitrospirales</taxon>
        <taxon>Nitrospiraceae</taxon>
        <taxon>Nitrospira</taxon>
    </lineage>
</organism>
<dbReference type="EMBL" id="CP116967">
    <property type="protein sequence ID" value="WNM59931.1"/>
    <property type="molecule type" value="Genomic_DNA"/>
</dbReference>
<dbReference type="Gene3D" id="1.10.287.1260">
    <property type="match status" value="1"/>
</dbReference>
<dbReference type="InterPro" id="IPR049142">
    <property type="entry name" value="MS_channel_1st"/>
</dbReference>
<dbReference type="Pfam" id="PF21088">
    <property type="entry name" value="MS_channel_1st"/>
    <property type="match status" value="1"/>
</dbReference>
<keyword evidence="6 8" id="KW-0472">Membrane</keyword>
<evidence type="ECO:0000256" key="5">
    <source>
        <dbReference type="ARBA" id="ARBA00022989"/>
    </source>
</evidence>
<dbReference type="InterPro" id="IPR011014">
    <property type="entry name" value="MscS_channel_TM-2"/>
</dbReference>
<feature type="domain" description="Mechanosensitive ion channel MscS" evidence="9">
    <location>
        <begin position="190"/>
        <end position="257"/>
    </location>
</feature>
<dbReference type="InterPro" id="IPR023408">
    <property type="entry name" value="MscS_beta-dom_sf"/>
</dbReference>
<dbReference type="InterPro" id="IPR006685">
    <property type="entry name" value="MscS_channel_2nd"/>
</dbReference>
<evidence type="ECO:0000256" key="8">
    <source>
        <dbReference type="SAM" id="Phobius"/>
    </source>
</evidence>
<reference evidence="12 13" key="1">
    <citation type="submission" date="2023-01" db="EMBL/GenBank/DDBJ databases">
        <title>Cultivation and genomic characterization of new, ubiquitous marine nitrite-oxidizing bacteria from the Nitrospirales.</title>
        <authorList>
            <person name="Mueller A.J."/>
            <person name="Daebeler A."/>
            <person name="Herbold C.W."/>
            <person name="Kirkegaard R.H."/>
            <person name="Daims H."/>
        </authorList>
    </citation>
    <scope>NUCLEOTIDE SEQUENCE [LARGE SCALE GENOMIC DNA]</scope>
    <source>
        <strain evidence="12 13">VA</strain>
    </source>
</reference>
<feature type="domain" description="Mechanosensitive ion channel transmembrane helices 2/3" evidence="11">
    <location>
        <begin position="148"/>
        <end position="189"/>
    </location>
</feature>
<dbReference type="SUPFAM" id="SSF82689">
    <property type="entry name" value="Mechanosensitive channel protein MscS (YggB), C-terminal domain"/>
    <property type="match status" value="1"/>
</dbReference>
<dbReference type="RefSeq" id="WP_312646826.1">
    <property type="nucleotide sequence ID" value="NZ_CP116967.1"/>
</dbReference>
<proteinExistence type="inferred from homology"/>
<name>A0AA96GE25_9BACT</name>
<evidence type="ECO:0000256" key="3">
    <source>
        <dbReference type="ARBA" id="ARBA00022475"/>
    </source>
</evidence>
<sequence length="388" mass="43995">MLQDFWQEILTVWQIGILHTTLGDIFLALGVFLAFLFVRRIVFRLFSRLLRRFTGRTKTDMDDRILEAIERPLEFTFVIIGLYISGQVISLSPALGAIFGQIIRSLIAFTIFWAIFRILDPLSALLDRSITLFGSQSMHETIKGFFLKVAKFVVVCLGIAAVFQEWGFNVAAVLGSLGLVGMAVALGAQDFIKNMFAGFTIFLDRVFEKGNWIKTPDVEGTVEEIGFRATKVRQFDKALVTLPNSKLANEALINYSRMTNRRIHWMIGIEYRSTHDQIRNIIQAISAYIYECGDFETNPEKTKTFIFLDSFGNSSIDIKLYCFTKTIVWGEWLEAKERLAYKIKEIVEGEKASFAFPSSSIYVESLPFGTPESFMPPRSRAPSSPSPT</sequence>
<feature type="region of interest" description="Disordered" evidence="7">
    <location>
        <begin position="369"/>
        <end position="388"/>
    </location>
</feature>
<dbReference type="Gene3D" id="2.30.30.60">
    <property type="match status" value="1"/>
</dbReference>
<dbReference type="InterPro" id="IPR049278">
    <property type="entry name" value="MS_channel_C"/>
</dbReference>
<accession>A0AA96GE25</accession>
<dbReference type="InterPro" id="IPR010920">
    <property type="entry name" value="LSM_dom_sf"/>
</dbReference>
<evidence type="ECO:0000256" key="6">
    <source>
        <dbReference type="ARBA" id="ARBA00023136"/>
    </source>
</evidence>
<dbReference type="Pfam" id="PF21082">
    <property type="entry name" value="MS_channel_3rd"/>
    <property type="match status" value="1"/>
</dbReference>
<dbReference type="Pfam" id="PF00924">
    <property type="entry name" value="MS_channel_2nd"/>
    <property type="match status" value="1"/>
</dbReference>
<evidence type="ECO:0000256" key="1">
    <source>
        <dbReference type="ARBA" id="ARBA00004651"/>
    </source>
</evidence>
<dbReference type="GO" id="GO:0008381">
    <property type="term" value="F:mechanosensitive monoatomic ion channel activity"/>
    <property type="evidence" value="ECO:0007669"/>
    <property type="project" value="UniProtKB-ARBA"/>
</dbReference>
<dbReference type="GO" id="GO:0005886">
    <property type="term" value="C:plasma membrane"/>
    <property type="evidence" value="ECO:0007669"/>
    <property type="project" value="UniProtKB-SubCell"/>
</dbReference>
<evidence type="ECO:0000256" key="7">
    <source>
        <dbReference type="SAM" id="MobiDB-lite"/>
    </source>
</evidence>
<evidence type="ECO:0000313" key="12">
    <source>
        <dbReference type="EMBL" id="WNM59931.1"/>
    </source>
</evidence>
<keyword evidence="4 8" id="KW-0812">Transmembrane</keyword>
<dbReference type="SUPFAM" id="SSF82861">
    <property type="entry name" value="Mechanosensitive channel protein MscS (YggB), transmembrane region"/>
    <property type="match status" value="1"/>
</dbReference>
<comment type="subcellular location">
    <subcellularLocation>
        <location evidence="1">Cell membrane</location>
        <topology evidence="1">Multi-pass membrane protein</topology>
    </subcellularLocation>
</comment>
<dbReference type="KEGG" id="nall:PP769_09290"/>
<evidence type="ECO:0000259" key="11">
    <source>
        <dbReference type="Pfam" id="PF21088"/>
    </source>
</evidence>
<dbReference type="InterPro" id="IPR011066">
    <property type="entry name" value="MscS_channel_C_sf"/>
</dbReference>
<feature type="transmembrane region" description="Helical" evidence="8">
    <location>
        <begin position="170"/>
        <end position="188"/>
    </location>
</feature>
<evidence type="ECO:0000259" key="9">
    <source>
        <dbReference type="Pfam" id="PF00924"/>
    </source>
</evidence>
<dbReference type="InterPro" id="IPR045042">
    <property type="entry name" value="YnaI-like"/>
</dbReference>
<dbReference type="PANTHER" id="PTHR43634">
    <property type="entry name" value="OW CONDUCTANCE MECHANOSENSITIVE CHANNEL"/>
    <property type="match status" value="1"/>
</dbReference>
<evidence type="ECO:0000313" key="13">
    <source>
        <dbReference type="Proteomes" id="UP001302719"/>
    </source>
</evidence>
<dbReference type="InterPro" id="IPR006686">
    <property type="entry name" value="MscS_channel_CS"/>
</dbReference>
<dbReference type="Gene3D" id="3.30.70.100">
    <property type="match status" value="1"/>
</dbReference>
<keyword evidence="3" id="KW-1003">Cell membrane</keyword>
<evidence type="ECO:0000259" key="10">
    <source>
        <dbReference type="Pfam" id="PF21082"/>
    </source>
</evidence>
<feature type="domain" description="Mechanosensitive ion channel MscS C-terminal" evidence="10">
    <location>
        <begin position="266"/>
        <end position="353"/>
    </location>
</feature>
<comment type="similarity">
    <text evidence="2">Belongs to the MscS (TC 1.A.23) family.</text>
</comment>
<gene>
    <name evidence="12" type="ORF">PP769_09290</name>
</gene>
<feature type="transmembrane region" description="Helical" evidence="8">
    <location>
        <begin position="145"/>
        <end position="164"/>
    </location>
</feature>
<dbReference type="AlphaFoldDB" id="A0AA96GE25"/>
<protein>
    <submittedName>
        <fullName evidence="12">Mechanosensitive ion channel family protein</fullName>
    </submittedName>
</protein>
<dbReference type="Proteomes" id="UP001302719">
    <property type="component" value="Chromosome"/>
</dbReference>
<dbReference type="SUPFAM" id="SSF50182">
    <property type="entry name" value="Sm-like ribonucleoproteins"/>
    <property type="match status" value="1"/>
</dbReference>
<dbReference type="PROSITE" id="PS01246">
    <property type="entry name" value="UPF0003"/>
    <property type="match status" value="1"/>
</dbReference>
<keyword evidence="13" id="KW-1185">Reference proteome</keyword>
<feature type="compositionally biased region" description="Low complexity" evidence="7">
    <location>
        <begin position="376"/>
        <end position="388"/>
    </location>
</feature>